<keyword evidence="3" id="KW-1185">Reference proteome</keyword>
<dbReference type="OMA" id="SAWKLFF"/>
<reference evidence="2" key="2">
    <citation type="submission" date="2025-09" db="UniProtKB">
        <authorList>
            <consortium name="Ensembl"/>
        </authorList>
    </citation>
    <scope>IDENTIFICATION</scope>
</reference>
<organism evidence="2 3">
    <name type="scientific">Serinus canaria</name>
    <name type="common">Island canary</name>
    <name type="synonym">Fringilla canaria</name>
    <dbReference type="NCBI Taxonomy" id="9135"/>
    <lineage>
        <taxon>Eukaryota</taxon>
        <taxon>Metazoa</taxon>
        <taxon>Chordata</taxon>
        <taxon>Craniata</taxon>
        <taxon>Vertebrata</taxon>
        <taxon>Euteleostomi</taxon>
        <taxon>Archelosauria</taxon>
        <taxon>Archosauria</taxon>
        <taxon>Dinosauria</taxon>
        <taxon>Saurischia</taxon>
        <taxon>Theropoda</taxon>
        <taxon>Coelurosauria</taxon>
        <taxon>Aves</taxon>
        <taxon>Neognathae</taxon>
        <taxon>Neoaves</taxon>
        <taxon>Telluraves</taxon>
        <taxon>Australaves</taxon>
        <taxon>Passeriformes</taxon>
        <taxon>Passeroidea</taxon>
        <taxon>Fringillidae</taxon>
        <taxon>Carduelinae</taxon>
        <taxon>Serinus</taxon>
    </lineage>
</organism>
<feature type="region of interest" description="Disordered" evidence="1">
    <location>
        <begin position="1"/>
        <end position="20"/>
    </location>
</feature>
<name>A0A8C9NCH8_SERCA</name>
<proteinExistence type="predicted"/>
<dbReference type="AlphaFoldDB" id="A0A8C9NCH8"/>
<evidence type="ECO:0000313" key="2">
    <source>
        <dbReference type="Ensembl" id="ENSSCAP00000016076.1"/>
    </source>
</evidence>
<evidence type="ECO:0000256" key="1">
    <source>
        <dbReference type="SAM" id="MobiDB-lite"/>
    </source>
</evidence>
<sequence>PWQRQPGDGRTSPNPLPPPGQSWLLWVAPGTPPCFPDGIPPFSSQPFGEWCQLQPKDAAKMPESAWKLFFYSLSWSYGAYLLFCTDYPFFHDPPSVFYGEDTPKFPLLIPFFVLLWLQKRHPGVSGCSFPSVTWWLLEGLRESGTHEINWQGAADSITWELSLEFCSPSRGCDHPGGAALPEMGWGQQGKVPPQPGAVPEGPCPPCPPVPQYIVLFVAKVLLGQMQEVNDVREYDVVESRKAGKEAGIPLPQNGLVKDKRL</sequence>
<evidence type="ECO:0000313" key="3">
    <source>
        <dbReference type="Proteomes" id="UP000694409"/>
    </source>
</evidence>
<protein>
    <submittedName>
        <fullName evidence="2">Uncharacterized protein</fullName>
    </submittedName>
</protein>
<dbReference type="Proteomes" id="UP000694409">
    <property type="component" value="Unassembled WGS sequence"/>
</dbReference>
<dbReference type="Ensembl" id="ENSSCAT00000018024.1">
    <property type="protein sequence ID" value="ENSSCAP00000016076.1"/>
    <property type="gene ID" value="ENSSCAG00000011780.1"/>
</dbReference>
<dbReference type="GeneTree" id="ENSGT00980000203110"/>
<reference evidence="2" key="1">
    <citation type="submission" date="2025-08" db="UniProtKB">
        <authorList>
            <consortium name="Ensembl"/>
        </authorList>
    </citation>
    <scope>IDENTIFICATION</scope>
</reference>
<accession>A0A8C9NCH8</accession>